<dbReference type="EMBL" id="AWUE01013115">
    <property type="protein sequence ID" value="OMP07666.1"/>
    <property type="molecule type" value="Genomic_DNA"/>
</dbReference>
<name>A0A1R3KKQ0_9ROSI</name>
<sequence>MRNQANRGEGAFNGLSEIGGARVHGYEPYYLSLNVVEGSGANFRGTTNVAQLVPGVGPATLGFASKQGSPFKVGSGSRQVGLADLGLGYRQIGPTVLGTSFQQASPVGMTSGHNKIGLPDMGFDKRGILDSITPETNGYKRIKPNLNNEFGLEIYSTLVAGHNSQLMVIELPL</sequence>
<accession>A0A1R3KKQ0</accession>
<dbReference type="Proteomes" id="UP000187203">
    <property type="component" value="Unassembled WGS sequence"/>
</dbReference>
<reference evidence="2" key="1">
    <citation type="submission" date="2013-09" db="EMBL/GenBank/DDBJ databases">
        <title>Corchorus olitorius genome sequencing.</title>
        <authorList>
            <person name="Alam M."/>
            <person name="Haque M.S."/>
            <person name="Islam M.S."/>
            <person name="Emdad E.M."/>
            <person name="Islam M.M."/>
            <person name="Ahmed B."/>
            <person name="Halim A."/>
            <person name="Hossen Q.M.M."/>
            <person name="Hossain M.Z."/>
            <person name="Ahmed R."/>
            <person name="Khan M.M."/>
            <person name="Islam R."/>
            <person name="Rashid M.M."/>
            <person name="Khan S.A."/>
            <person name="Rahman M.S."/>
            <person name="Alam M."/>
            <person name="Yahiya A.S."/>
            <person name="Khan M.S."/>
            <person name="Azam M.S."/>
            <person name="Haque T."/>
            <person name="Lashkar M.Z.H."/>
            <person name="Akhand A.I."/>
            <person name="Morshed G."/>
            <person name="Roy S."/>
            <person name="Uddin K.S."/>
            <person name="Rabeya T."/>
            <person name="Hossain A.S."/>
            <person name="Chowdhury A."/>
            <person name="Snigdha A.R."/>
            <person name="Mortoza M.S."/>
            <person name="Matin S.A."/>
            <person name="Hoque S.M.E."/>
            <person name="Islam M.K."/>
            <person name="Roy D.K."/>
            <person name="Haider R."/>
            <person name="Moosa M.M."/>
            <person name="Elias S.M."/>
            <person name="Hasan A.M."/>
            <person name="Jahan S."/>
            <person name="Shafiuddin M."/>
            <person name="Mahmood N."/>
            <person name="Shommy N.S."/>
        </authorList>
    </citation>
    <scope>NUCLEOTIDE SEQUENCE [LARGE SCALE GENOMIC DNA]</scope>
    <source>
        <strain evidence="2">cv. O-4</strain>
    </source>
</reference>
<evidence type="ECO:0000313" key="1">
    <source>
        <dbReference type="EMBL" id="OMP07666.1"/>
    </source>
</evidence>
<proteinExistence type="predicted"/>
<evidence type="ECO:0000313" key="2">
    <source>
        <dbReference type="Proteomes" id="UP000187203"/>
    </source>
</evidence>
<dbReference type="AlphaFoldDB" id="A0A1R3KKQ0"/>
<organism evidence="1 2">
    <name type="scientific">Corchorus olitorius</name>
    <dbReference type="NCBI Taxonomy" id="93759"/>
    <lineage>
        <taxon>Eukaryota</taxon>
        <taxon>Viridiplantae</taxon>
        <taxon>Streptophyta</taxon>
        <taxon>Embryophyta</taxon>
        <taxon>Tracheophyta</taxon>
        <taxon>Spermatophyta</taxon>
        <taxon>Magnoliopsida</taxon>
        <taxon>eudicotyledons</taxon>
        <taxon>Gunneridae</taxon>
        <taxon>Pentapetalae</taxon>
        <taxon>rosids</taxon>
        <taxon>malvids</taxon>
        <taxon>Malvales</taxon>
        <taxon>Malvaceae</taxon>
        <taxon>Grewioideae</taxon>
        <taxon>Apeibeae</taxon>
        <taxon>Corchorus</taxon>
    </lineage>
</organism>
<gene>
    <name evidence="1" type="ORF">COLO4_07149</name>
</gene>
<keyword evidence="2" id="KW-1185">Reference proteome</keyword>
<comment type="caution">
    <text evidence="1">The sequence shown here is derived from an EMBL/GenBank/DDBJ whole genome shotgun (WGS) entry which is preliminary data.</text>
</comment>
<protein>
    <submittedName>
        <fullName evidence="1">Uncharacterized protein</fullName>
    </submittedName>
</protein>